<dbReference type="Proteomes" id="UP000078543">
    <property type="component" value="Unassembled WGS sequence"/>
</dbReference>
<dbReference type="RefSeq" id="WP_068504264.1">
    <property type="nucleotide sequence ID" value="NZ_LWQU01000187.1"/>
</dbReference>
<keyword evidence="4" id="KW-1185">Reference proteome</keyword>
<accession>A0A178M8Z5</accession>
<evidence type="ECO:0008006" key="5">
    <source>
        <dbReference type="Google" id="ProtNLM"/>
    </source>
</evidence>
<evidence type="ECO:0000259" key="1">
    <source>
        <dbReference type="Pfam" id="PF04016"/>
    </source>
</evidence>
<name>A0A178M8Z5_9PROT</name>
<sequence length="407" mass="42624">MIDPLQAPPLIGAIVYPPDRQPEALQAAFARALKARGFAVGGMVQTTRFGEDGRKTDMELTDVATGEILSIRQKLGSGSRSCSLDPAGLAEASAPLRRAIEAKVDLLFVNKFSKAEQAGDGLAAEMLLAMEHGVPLLTAVPAALVEDWHAFTGGRGRLLGADMASLWRWWGPTHLYRDLVAGVGPGEAKRVIVGLNWIMVEGPDGIGLAQTPERTAPVCRGAAGGWTGRPLAELAQGMLGWDPLAAAVGIAAANAFTNRFDLAALDVNGLDSLDAPDRMVVVGAFPGLAERLPGAVVIDRRPGPGQYPAEAADWLLPQAEAVIVTASALANRTLAHLLRLAPFARIALVGPGAPLAPRVFEYGVSVTSGLVATDPDGLARAVAEGAGARDLKRYCRQATLVDPEDRP</sequence>
<dbReference type="SUPFAM" id="SSF159713">
    <property type="entry name" value="Dhaf3308-like"/>
    <property type="match status" value="1"/>
</dbReference>
<dbReference type="Pfam" id="PF04016">
    <property type="entry name" value="DUF364"/>
    <property type="match status" value="1"/>
</dbReference>
<protein>
    <recommendedName>
        <fullName evidence="5">DUF2478 domain-containing protein</fullName>
    </recommendedName>
</protein>
<dbReference type="Gene3D" id="3.30.390.100">
    <property type="match status" value="1"/>
</dbReference>
<evidence type="ECO:0000259" key="2">
    <source>
        <dbReference type="Pfam" id="PF13938"/>
    </source>
</evidence>
<reference evidence="3 4" key="1">
    <citation type="submission" date="2016-04" db="EMBL/GenBank/DDBJ databases">
        <title>Draft genome sequence of freshwater magnetotactic bacteria Magnetospirillum marisnigri SP-1 and Magnetospirillum moscoviense BB-1.</title>
        <authorList>
            <person name="Koziaeva V."/>
            <person name="Dziuba M.V."/>
            <person name="Ivanov T.M."/>
            <person name="Kuznetsov B."/>
            <person name="Grouzdev D.S."/>
        </authorList>
    </citation>
    <scope>NUCLEOTIDE SEQUENCE [LARGE SCALE GENOMIC DNA]</scope>
    <source>
        <strain evidence="3 4">BB-1</strain>
    </source>
</reference>
<feature type="domain" description="Putative heavy-metal chelation" evidence="1">
    <location>
        <begin position="273"/>
        <end position="399"/>
    </location>
</feature>
<evidence type="ECO:0000313" key="3">
    <source>
        <dbReference type="EMBL" id="OAN45222.1"/>
    </source>
</evidence>
<dbReference type="STRING" id="1437059.A6A05_17005"/>
<dbReference type="Gene3D" id="3.40.50.11590">
    <property type="match status" value="1"/>
</dbReference>
<dbReference type="Pfam" id="PF13938">
    <property type="entry name" value="DUF4213"/>
    <property type="match status" value="1"/>
</dbReference>
<dbReference type="OrthoDB" id="5918880at2"/>
<gene>
    <name evidence="3" type="ORF">A6A05_17005</name>
</gene>
<feature type="domain" description="DUF4213" evidence="2">
    <location>
        <begin position="178"/>
        <end position="256"/>
    </location>
</feature>
<comment type="caution">
    <text evidence="3">The sequence shown here is derived from an EMBL/GenBank/DDBJ whole genome shotgun (WGS) entry which is preliminary data.</text>
</comment>
<proteinExistence type="predicted"/>
<dbReference type="InterPro" id="IPR007161">
    <property type="entry name" value="DUF364"/>
</dbReference>
<dbReference type="InterPro" id="IPR018912">
    <property type="entry name" value="DUF2478"/>
</dbReference>
<organism evidence="3 4">
    <name type="scientific">Magnetospirillum moscoviense</name>
    <dbReference type="NCBI Taxonomy" id="1437059"/>
    <lineage>
        <taxon>Bacteria</taxon>
        <taxon>Pseudomonadati</taxon>
        <taxon>Pseudomonadota</taxon>
        <taxon>Alphaproteobacteria</taxon>
        <taxon>Rhodospirillales</taxon>
        <taxon>Rhodospirillaceae</taxon>
        <taxon>Magnetospirillum</taxon>
    </lineage>
</organism>
<dbReference type="AlphaFoldDB" id="A0A178M8Z5"/>
<evidence type="ECO:0000313" key="4">
    <source>
        <dbReference type="Proteomes" id="UP000078543"/>
    </source>
</evidence>
<dbReference type="InterPro" id="IPR025251">
    <property type="entry name" value="DUF4213"/>
</dbReference>
<dbReference type="EMBL" id="LWQU01000187">
    <property type="protein sequence ID" value="OAN45222.1"/>
    <property type="molecule type" value="Genomic_DNA"/>
</dbReference>
<dbReference type="Pfam" id="PF10649">
    <property type="entry name" value="DUF2478"/>
    <property type="match status" value="1"/>
</dbReference>